<sequence>MSDLDEIRRRRMEQLKQQQLAAQQQQGASLEQMQQEEQARQQFENQKKNALRQILTPEARQRLANLRLTKAELVNAIEMQLIQMAQAKRLQIPVTDATLKQILRETTSNKREIHITRK</sequence>
<comment type="caution">
    <text evidence="5">The sequence shown here is derived from an EMBL/GenBank/DDBJ whole genome shotgun (WGS) entry which is preliminary data.</text>
</comment>
<dbReference type="SUPFAM" id="SSF46950">
    <property type="entry name" value="Double-stranded DNA-binding domain"/>
    <property type="match status" value="1"/>
</dbReference>
<feature type="region of interest" description="Disordered" evidence="4">
    <location>
        <begin position="15"/>
        <end position="45"/>
    </location>
</feature>
<dbReference type="GeneID" id="3855881"/>
<dbReference type="OMA" id="MQYEMQK"/>
<organism evidence="5 6">
    <name type="scientific">Methanosphaera stadtmanae</name>
    <dbReference type="NCBI Taxonomy" id="2317"/>
    <lineage>
        <taxon>Archaea</taxon>
        <taxon>Methanobacteriati</taxon>
        <taxon>Methanobacteriota</taxon>
        <taxon>Methanomada group</taxon>
        <taxon>Methanobacteria</taxon>
        <taxon>Methanobacteriales</taxon>
        <taxon>Methanobacteriaceae</taxon>
        <taxon>Methanosphaera</taxon>
    </lineage>
</organism>
<evidence type="ECO:0000256" key="1">
    <source>
        <dbReference type="ARBA" id="ARBA00010490"/>
    </source>
</evidence>
<feature type="compositionally biased region" description="Low complexity" evidence="4">
    <location>
        <begin position="15"/>
        <end position="44"/>
    </location>
</feature>
<evidence type="ECO:0000313" key="6">
    <source>
        <dbReference type="Proteomes" id="UP000248557"/>
    </source>
</evidence>
<dbReference type="Pfam" id="PF01984">
    <property type="entry name" value="dsDNA_bind"/>
    <property type="match status" value="1"/>
</dbReference>
<dbReference type="AlphaFoldDB" id="A0A328Q4U0"/>
<dbReference type="EMBL" id="NGJK01000029">
    <property type="protein sequence ID" value="RAP03275.1"/>
    <property type="molecule type" value="Genomic_DNA"/>
</dbReference>
<dbReference type="InterPro" id="IPR022889">
    <property type="entry name" value="DNA_bind_arc"/>
</dbReference>
<dbReference type="HAMAP" id="MF_00026">
    <property type="entry name" value="dsDNA_bind"/>
    <property type="match status" value="1"/>
</dbReference>
<keyword evidence="2 3" id="KW-0238">DNA-binding</keyword>
<comment type="similarity">
    <text evidence="1 3">Belongs to the PDCD5 family.</text>
</comment>
<evidence type="ECO:0000256" key="2">
    <source>
        <dbReference type="ARBA" id="ARBA00023125"/>
    </source>
</evidence>
<dbReference type="GO" id="GO:0005829">
    <property type="term" value="C:cytosol"/>
    <property type="evidence" value="ECO:0007669"/>
    <property type="project" value="TreeGrafter"/>
</dbReference>
<dbReference type="NCBIfam" id="NF003268">
    <property type="entry name" value="PRK04239.1"/>
    <property type="match status" value="1"/>
</dbReference>
<evidence type="ECO:0000256" key="3">
    <source>
        <dbReference type="HAMAP-Rule" id="MF_00026"/>
    </source>
</evidence>
<accession>A0A328Q4U0</accession>
<protein>
    <recommendedName>
        <fullName evidence="3">DNA-binding protein CA615_02870</fullName>
    </recommendedName>
</protein>
<dbReference type="Proteomes" id="UP000248557">
    <property type="component" value="Unassembled WGS sequence"/>
</dbReference>
<dbReference type="Gene3D" id="1.10.8.140">
    <property type="entry name" value="PDCD5-like"/>
    <property type="match status" value="1"/>
</dbReference>
<gene>
    <name evidence="5" type="ORF">CA615_02870</name>
</gene>
<reference evidence="5 6" key="1">
    <citation type="submission" date="2017-05" db="EMBL/GenBank/DDBJ databases">
        <title>Host range expansion of the Methanosphaera genus to humans and monogastric animals involves recent and extensive reduction in genome content.</title>
        <authorList>
            <person name="Hoedt E.C."/>
            <person name="Volmer J.G."/>
            <person name="Parks D.H."/>
            <person name="Rosewarne C.P."/>
            <person name="Denman S.E."/>
            <person name="Mcsweeney C.S."/>
            <person name="O Cuiv P."/>
            <person name="Hugenholtz P."/>
            <person name="Tyson G.W."/>
            <person name="Morrison M."/>
        </authorList>
    </citation>
    <scope>NUCLEOTIDE SEQUENCE [LARGE SCALE GENOMIC DNA]</scope>
    <source>
        <strain evidence="5 6">PA5</strain>
    </source>
</reference>
<dbReference type="RefSeq" id="WP_011406193.1">
    <property type="nucleotide sequence ID" value="NZ_CATZNA010000039.1"/>
</dbReference>
<dbReference type="SMR" id="A0A328Q4U0"/>
<evidence type="ECO:0000313" key="5">
    <source>
        <dbReference type="EMBL" id="RAP03275.1"/>
    </source>
</evidence>
<dbReference type="PANTHER" id="PTHR10840">
    <property type="entry name" value="PROGRAMMED CELL DEATH PROTEIN 5"/>
    <property type="match status" value="1"/>
</dbReference>
<proteinExistence type="inferred from homology"/>
<dbReference type="PANTHER" id="PTHR10840:SF0">
    <property type="entry name" value="PROGRAMMED CELL DEATH PROTEIN 5"/>
    <property type="match status" value="1"/>
</dbReference>
<evidence type="ECO:0000256" key="4">
    <source>
        <dbReference type="SAM" id="MobiDB-lite"/>
    </source>
</evidence>
<dbReference type="GO" id="GO:0003677">
    <property type="term" value="F:DNA binding"/>
    <property type="evidence" value="ECO:0007669"/>
    <property type="project" value="UniProtKB-UniRule"/>
</dbReference>
<dbReference type="InterPro" id="IPR002836">
    <property type="entry name" value="PDCD5-like"/>
</dbReference>
<name>A0A328Q4U0_9EURY</name>
<dbReference type="InterPro" id="IPR036883">
    <property type="entry name" value="PDCD5-like_sf"/>
</dbReference>
<dbReference type="PIRSF" id="PIRSF015730">
    <property type="entry name" value="TFAR19"/>
    <property type="match status" value="1"/>
</dbReference>